<keyword evidence="3" id="KW-1185">Reference proteome</keyword>
<dbReference type="AlphaFoldDB" id="A0A517U1Q9"/>
<accession>A0A517U1Q9</accession>
<organism evidence="2 3">
    <name type="scientific">Lacipirellula limnantheis</name>
    <dbReference type="NCBI Taxonomy" id="2528024"/>
    <lineage>
        <taxon>Bacteria</taxon>
        <taxon>Pseudomonadati</taxon>
        <taxon>Planctomycetota</taxon>
        <taxon>Planctomycetia</taxon>
        <taxon>Pirellulales</taxon>
        <taxon>Lacipirellulaceae</taxon>
        <taxon>Lacipirellula</taxon>
    </lineage>
</organism>
<feature type="transmembrane region" description="Helical" evidence="1">
    <location>
        <begin position="42"/>
        <end position="60"/>
    </location>
</feature>
<keyword evidence="1" id="KW-0812">Transmembrane</keyword>
<feature type="transmembrane region" description="Helical" evidence="1">
    <location>
        <begin position="12"/>
        <end position="30"/>
    </location>
</feature>
<feature type="transmembrane region" description="Helical" evidence="1">
    <location>
        <begin position="90"/>
        <end position="108"/>
    </location>
</feature>
<reference evidence="2 3" key="1">
    <citation type="submission" date="2019-02" db="EMBL/GenBank/DDBJ databases">
        <title>Deep-cultivation of Planctomycetes and their phenomic and genomic characterization uncovers novel biology.</title>
        <authorList>
            <person name="Wiegand S."/>
            <person name="Jogler M."/>
            <person name="Boedeker C."/>
            <person name="Pinto D."/>
            <person name="Vollmers J."/>
            <person name="Rivas-Marin E."/>
            <person name="Kohn T."/>
            <person name="Peeters S.H."/>
            <person name="Heuer A."/>
            <person name="Rast P."/>
            <person name="Oberbeckmann S."/>
            <person name="Bunk B."/>
            <person name="Jeske O."/>
            <person name="Meyerdierks A."/>
            <person name="Storesund J.E."/>
            <person name="Kallscheuer N."/>
            <person name="Luecker S."/>
            <person name="Lage O.M."/>
            <person name="Pohl T."/>
            <person name="Merkel B.J."/>
            <person name="Hornburger P."/>
            <person name="Mueller R.-W."/>
            <person name="Bruemmer F."/>
            <person name="Labrenz M."/>
            <person name="Spormann A.M."/>
            <person name="Op den Camp H."/>
            <person name="Overmann J."/>
            <person name="Amann R."/>
            <person name="Jetten M.S.M."/>
            <person name="Mascher T."/>
            <person name="Medema M.H."/>
            <person name="Devos D.P."/>
            <person name="Kaster A.-K."/>
            <person name="Ovreas L."/>
            <person name="Rohde M."/>
            <person name="Galperin M.Y."/>
            <person name="Jogler C."/>
        </authorList>
    </citation>
    <scope>NUCLEOTIDE SEQUENCE [LARGE SCALE GENOMIC DNA]</scope>
    <source>
        <strain evidence="2 3">I41</strain>
    </source>
</reference>
<evidence type="ECO:0000313" key="3">
    <source>
        <dbReference type="Proteomes" id="UP000317909"/>
    </source>
</evidence>
<protein>
    <submittedName>
        <fullName evidence="2">Uncharacterized protein</fullName>
    </submittedName>
</protein>
<dbReference type="Proteomes" id="UP000317909">
    <property type="component" value="Chromosome"/>
</dbReference>
<evidence type="ECO:0000313" key="2">
    <source>
        <dbReference type="EMBL" id="QDT74538.1"/>
    </source>
</evidence>
<keyword evidence="1" id="KW-0472">Membrane</keyword>
<name>A0A517U1Q9_9BACT</name>
<dbReference type="KEGG" id="llh:I41_37350"/>
<proteinExistence type="predicted"/>
<dbReference type="EMBL" id="CP036339">
    <property type="protein sequence ID" value="QDT74538.1"/>
    <property type="molecule type" value="Genomic_DNA"/>
</dbReference>
<gene>
    <name evidence="2" type="ORF">I41_37350</name>
</gene>
<keyword evidence="1" id="KW-1133">Transmembrane helix</keyword>
<evidence type="ECO:0000256" key="1">
    <source>
        <dbReference type="SAM" id="Phobius"/>
    </source>
</evidence>
<sequence>MRLYRLVTTDPDVTAFALIVAFFFLQPTIADWLPLDATMGDWLPFTIAYTVVGLIAIRAVKRRLPADPGRERGSETATPFTEHQRQDARYCSYAAFCIAVLLLFGAVFDFASGEWREEPILSITGGIAMLTASG</sequence>